<dbReference type="EMBL" id="LKEB01000076">
    <property type="protein sequence ID" value="ROV94378.1"/>
    <property type="molecule type" value="Genomic_DNA"/>
</dbReference>
<feature type="compositionally biased region" description="Polar residues" evidence="1">
    <location>
        <begin position="38"/>
        <end position="58"/>
    </location>
</feature>
<evidence type="ECO:0000313" key="3">
    <source>
        <dbReference type="Proteomes" id="UP000285146"/>
    </source>
</evidence>
<dbReference type="STRING" id="1230097.A0A423VTL8"/>
<dbReference type="Proteomes" id="UP000285146">
    <property type="component" value="Unassembled WGS sequence"/>
</dbReference>
<feature type="compositionally biased region" description="Polar residues" evidence="1">
    <location>
        <begin position="152"/>
        <end position="161"/>
    </location>
</feature>
<evidence type="ECO:0000313" key="2">
    <source>
        <dbReference type="EMBL" id="ROV94378.1"/>
    </source>
</evidence>
<sequence length="620" mass="66740">MDAPASGNSSVTLKRGPEDDIQFVSSKPVKKTRVSRESPPTHTQQGPGLANTSPTILTPSAPIPSDRPATASPGVAFMNNEPQPDLSMLYRGVSLPSMENYVFPQPGPGTASRTSRSSPMLSPKQLPPSSVPSHPTTRLPPGKPMAAPDHSGSMNPRNTIMQWEVSGMPLPMQPEVAADPSTFLPPIQKLGTEPMGAVQNEEQLPPSRPGTPKGSKPPSGTDGQPKELHAENTQGDQTEAFRKTPDTLSTTQPFVAQASWLSSQPNHQYSPPLTTQPQYQVRQEVNGNNNHAVSAAQSVPPKPPCLACEQMRQQAFLSKATGYQGIQYPHVHHGWHGPGMPHSQPTHMLSPPMSSPGLAMGPNIIQNQQYRFQHVPQGQVPTNYAFTQVPVQMALQRGVPLASMAAVNEAYRNGPPVMTGHHDVMGNAGLVGLGASQATHQQYVQRQFPPTPPPATAPKAKSTAAQPPPPPPSPPTPRLPTPPPPQKHSPNLIVDIAETCEELFPWDEVAERHSIPRQRVVETFAAIIQLPLLRCTTDKKRHGRLATNRLKDYTRARNATKTSTPSPASSSPEAPNKQQQSPEATDAEDRPLLPGVMELANSMSPLGLPSSLTNRFPGPW</sequence>
<organism evidence="2 3">
    <name type="scientific">Cytospora leucostoma</name>
    <dbReference type="NCBI Taxonomy" id="1230097"/>
    <lineage>
        <taxon>Eukaryota</taxon>
        <taxon>Fungi</taxon>
        <taxon>Dikarya</taxon>
        <taxon>Ascomycota</taxon>
        <taxon>Pezizomycotina</taxon>
        <taxon>Sordariomycetes</taxon>
        <taxon>Sordariomycetidae</taxon>
        <taxon>Diaporthales</taxon>
        <taxon>Cytosporaceae</taxon>
        <taxon>Cytospora</taxon>
    </lineage>
</organism>
<accession>A0A423VTL8</accession>
<feature type="region of interest" description="Disordered" evidence="1">
    <location>
        <begin position="446"/>
        <end position="490"/>
    </location>
</feature>
<feature type="compositionally biased region" description="Polar residues" evidence="1">
    <location>
        <begin position="1"/>
        <end position="12"/>
    </location>
</feature>
<feature type="compositionally biased region" description="Pro residues" evidence="1">
    <location>
        <begin position="466"/>
        <end position="487"/>
    </location>
</feature>
<gene>
    <name evidence="2" type="ORF">VPNG_09373</name>
</gene>
<feature type="compositionally biased region" description="Low complexity" evidence="1">
    <location>
        <begin position="210"/>
        <end position="221"/>
    </location>
</feature>
<dbReference type="InParanoid" id="A0A423VTL8"/>
<feature type="region of interest" description="Disordered" evidence="1">
    <location>
        <begin position="1"/>
        <end position="239"/>
    </location>
</feature>
<feature type="compositionally biased region" description="Low complexity" evidence="1">
    <location>
        <begin position="559"/>
        <end position="575"/>
    </location>
</feature>
<comment type="caution">
    <text evidence="2">The sequence shown here is derived from an EMBL/GenBank/DDBJ whole genome shotgun (WGS) entry which is preliminary data.</text>
</comment>
<dbReference type="AlphaFoldDB" id="A0A423VTL8"/>
<name>A0A423VTL8_9PEZI</name>
<feature type="compositionally biased region" description="Polar residues" evidence="1">
    <location>
        <begin position="111"/>
        <end position="120"/>
    </location>
</feature>
<dbReference type="OrthoDB" id="3515338at2759"/>
<evidence type="ECO:0000256" key="1">
    <source>
        <dbReference type="SAM" id="MobiDB-lite"/>
    </source>
</evidence>
<feature type="region of interest" description="Disordered" evidence="1">
    <location>
        <begin position="546"/>
        <end position="620"/>
    </location>
</feature>
<keyword evidence="3" id="KW-1185">Reference proteome</keyword>
<protein>
    <submittedName>
        <fullName evidence="2">Uncharacterized protein</fullName>
    </submittedName>
</protein>
<proteinExistence type="predicted"/>
<reference evidence="2 3" key="1">
    <citation type="submission" date="2015-09" db="EMBL/GenBank/DDBJ databases">
        <title>Host preference determinants of Valsa canker pathogens revealed by comparative genomics.</title>
        <authorList>
            <person name="Yin Z."/>
            <person name="Huang L."/>
        </authorList>
    </citation>
    <scope>NUCLEOTIDE SEQUENCE [LARGE SCALE GENOMIC DNA]</scope>
    <source>
        <strain evidence="2 3">SXYLt</strain>
    </source>
</reference>